<protein>
    <submittedName>
        <fullName evidence="2">Uncharacterized protein</fullName>
    </submittedName>
</protein>
<keyword evidence="3" id="KW-1185">Reference proteome</keyword>
<feature type="region of interest" description="Disordered" evidence="1">
    <location>
        <begin position="102"/>
        <end position="138"/>
    </location>
</feature>
<sequence>MGERESVKDMFTRFTHITNELKSLRKKFTTEENAKNSKNHVSAFGNPKLPFIEESKQMSTMQMDEIIETWPNQSMMKRWLCSFKVQKFFKRKTQDSTGLAIVAESSKKDSSRDASCGKNGSLDNRLSPLGEEPGEETP</sequence>
<organism evidence="2 3">
    <name type="scientific">Datura stramonium</name>
    <name type="common">Jimsonweed</name>
    <name type="synonym">Common thornapple</name>
    <dbReference type="NCBI Taxonomy" id="4076"/>
    <lineage>
        <taxon>Eukaryota</taxon>
        <taxon>Viridiplantae</taxon>
        <taxon>Streptophyta</taxon>
        <taxon>Embryophyta</taxon>
        <taxon>Tracheophyta</taxon>
        <taxon>Spermatophyta</taxon>
        <taxon>Magnoliopsida</taxon>
        <taxon>eudicotyledons</taxon>
        <taxon>Gunneridae</taxon>
        <taxon>Pentapetalae</taxon>
        <taxon>asterids</taxon>
        <taxon>lamiids</taxon>
        <taxon>Solanales</taxon>
        <taxon>Solanaceae</taxon>
        <taxon>Solanoideae</taxon>
        <taxon>Datureae</taxon>
        <taxon>Datura</taxon>
    </lineage>
</organism>
<name>A0ABS8SD20_DATST</name>
<comment type="caution">
    <text evidence="2">The sequence shown here is derived from an EMBL/GenBank/DDBJ whole genome shotgun (WGS) entry which is preliminary data.</text>
</comment>
<accession>A0ABS8SD20</accession>
<evidence type="ECO:0000256" key="1">
    <source>
        <dbReference type="SAM" id="MobiDB-lite"/>
    </source>
</evidence>
<dbReference type="Proteomes" id="UP000823775">
    <property type="component" value="Unassembled WGS sequence"/>
</dbReference>
<reference evidence="2 3" key="1">
    <citation type="journal article" date="2021" name="BMC Genomics">
        <title>Datura genome reveals duplications of psychoactive alkaloid biosynthetic genes and high mutation rate following tissue culture.</title>
        <authorList>
            <person name="Rajewski A."/>
            <person name="Carter-House D."/>
            <person name="Stajich J."/>
            <person name="Litt A."/>
        </authorList>
    </citation>
    <scope>NUCLEOTIDE SEQUENCE [LARGE SCALE GENOMIC DNA]</scope>
    <source>
        <strain evidence="2">AR-01</strain>
    </source>
</reference>
<evidence type="ECO:0000313" key="2">
    <source>
        <dbReference type="EMBL" id="MCD7456679.1"/>
    </source>
</evidence>
<gene>
    <name evidence="2" type="ORF">HAX54_032735</name>
</gene>
<dbReference type="EMBL" id="JACEIK010000417">
    <property type="protein sequence ID" value="MCD7456679.1"/>
    <property type="molecule type" value="Genomic_DNA"/>
</dbReference>
<proteinExistence type="predicted"/>
<evidence type="ECO:0000313" key="3">
    <source>
        <dbReference type="Proteomes" id="UP000823775"/>
    </source>
</evidence>